<proteinExistence type="predicted"/>
<keyword evidence="2" id="KW-1185">Reference proteome</keyword>
<dbReference type="AlphaFoldDB" id="A0AAN7DK93"/>
<reference evidence="1 2" key="1">
    <citation type="submission" date="2022-11" db="EMBL/GenBank/DDBJ databases">
        <title>Mucor velutinosus strain NIH1002 WGS.</title>
        <authorList>
            <person name="Subramanian P."/>
            <person name="Mullikin J.C."/>
            <person name="Segre J.A."/>
            <person name="Zelazny A.M."/>
        </authorList>
    </citation>
    <scope>NUCLEOTIDE SEQUENCE [LARGE SCALE GENOMIC DNA]</scope>
    <source>
        <strain evidence="1 2">NIH1002</strain>
    </source>
</reference>
<dbReference type="Proteomes" id="UP001304243">
    <property type="component" value="Unassembled WGS sequence"/>
</dbReference>
<gene>
    <name evidence="1" type="ORF">ATC70_008735</name>
</gene>
<sequence>MNNKRHSDDPESSSSKRTQMASSSSILHYFKTHYTYQTFNSKDLLRLLNCDTPETAKKEAENQMNAIFNIKNVKDEVKNFVSCLLVDGLKCLSNPDADLYWKEKKSMAALLTSSHEQLQLYHGVSSSMINQTLLSVQRVIAETRSLSPASSVETESSLENIWSIWSSILYEMLTDDHNDTDINRYSLEYLGIIIMGEHIGNKQSRQLYPKKLVSKTNKILQVPAVDVFQKFVSFYPPFFESLIVSLDECHTLLLKNSLKVKITADPNLQFTFDFFMIFITQILKKPGVLTKQETVYNYRAIFRFLDAVVSAIPSCVFIPGETRLQAIYKELERQNMSTKSYYNADGIISDSDSGLELCLLETSGPFGLINVSRETTDQVKAAYGLLSMLHTIAHQFVHADIQTFQKLKICFLHAAQDRIRLWTFCLLDKELYVLNRVDSAVLPVSHSEDFQNQFMHVTNLFWKLKMLLDGAKSSLNEIEASHAKNEAAYRDGHVDGLPKLEHYLVENAEVKLSSRVSQASDIYISSSPIRPDSP</sequence>
<comment type="caution">
    <text evidence="1">The sequence shown here is derived from an EMBL/GenBank/DDBJ whole genome shotgun (WGS) entry which is preliminary data.</text>
</comment>
<accession>A0AAN7DK93</accession>
<dbReference type="GeneID" id="89952421"/>
<protein>
    <submittedName>
        <fullName evidence="1">Uncharacterized protein</fullName>
    </submittedName>
</protein>
<dbReference type="RefSeq" id="XP_064685183.1">
    <property type="nucleotide sequence ID" value="XM_064827981.1"/>
</dbReference>
<name>A0AAN7DK93_9FUNG</name>
<evidence type="ECO:0000313" key="2">
    <source>
        <dbReference type="Proteomes" id="UP001304243"/>
    </source>
</evidence>
<evidence type="ECO:0000313" key="1">
    <source>
        <dbReference type="EMBL" id="KAK4518517.1"/>
    </source>
</evidence>
<dbReference type="EMBL" id="JASEJX010000012">
    <property type="protein sequence ID" value="KAK4518517.1"/>
    <property type="molecule type" value="Genomic_DNA"/>
</dbReference>
<organism evidence="1 2">
    <name type="scientific">Mucor velutinosus</name>
    <dbReference type="NCBI Taxonomy" id="708070"/>
    <lineage>
        <taxon>Eukaryota</taxon>
        <taxon>Fungi</taxon>
        <taxon>Fungi incertae sedis</taxon>
        <taxon>Mucoromycota</taxon>
        <taxon>Mucoromycotina</taxon>
        <taxon>Mucoromycetes</taxon>
        <taxon>Mucorales</taxon>
        <taxon>Mucorineae</taxon>
        <taxon>Mucoraceae</taxon>
        <taxon>Mucor</taxon>
    </lineage>
</organism>